<proteinExistence type="predicted"/>
<gene>
    <name evidence="3" type="ORF">SAMN05443637_13314</name>
</gene>
<accession>A0A1M7B7F3</accession>
<dbReference type="Proteomes" id="UP000184363">
    <property type="component" value="Unassembled WGS sequence"/>
</dbReference>
<name>A0A1M7B7F3_PSETH</name>
<dbReference type="Pfam" id="PF09990">
    <property type="entry name" value="DUF2231"/>
    <property type="match status" value="1"/>
</dbReference>
<dbReference type="AlphaFoldDB" id="A0A1M7B7F3"/>
<feature type="transmembrane region" description="Helical" evidence="1">
    <location>
        <begin position="152"/>
        <end position="172"/>
    </location>
</feature>
<feature type="transmembrane region" description="Helical" evidence="1">
    <location>
        <begin position="103"/>
        <end position="121"/>
    </location>
</feature>
<keyword evidence="1" id="KW-1133">Transmembrane helix</keyword>
<keyword evidence="1" id="KW-0472">Membrane</keyword>
<dbReference type="STRING" id="1848.SAMN05443637_13314"/>
<feature type="domain" description="DUF2231" evidence="2">
    <location>
        <begin position="21"/>
        <end position="183"/>
    </location>
</feature>
<organism evidence="3 4">
    <name type="scientific">Pseudonocardia thermophila</name>
    <dbReference type="NCBI Taxonomy" id="1848"/>
    <lineage>
        <taxon>Bacteria</taxon>
        <taxon>Bacillati</taxon>
        <taxon>Actinomycetota</taxon>
        <taxon>Actinomycetes</taxon>
        <taxon>Pseudonocardiales</taxon>
        <taxon>Pseudonocardiaceae</taxon>
        <taxon>Pseudonocardia</taxon>
    </lineage>
</organism>
<reference evidence="3 4" key="1">
    <citation type="submission" date="2016-11" db="EMBL/GenBank/DDBJ databases">
        <authorList>
            <person name="Jaros S."/>
            <person name="Januszkiewicz K."/>
            <person name="Wedrychowicz H."/>
        </authorList>
    </citation>
    <scope>NUCLEOTIDE SEQUENCE [LARGE SCALE GENOMIC DNA]</scope>
    <source>
        <strain evidence="3 4">DSM 43832</strain>
    </source>
</reference>
<dbReference type="InterPro" id="IPR019251">
    <property type="entry name" value="DUF2231_TM"/>
</dbReference>
<evidence type="ECO:0000256" key="1">
    <source>
        <dbReference type="SAM" id="Phobius"/>
    </source>
</evidence>
<keyword evidence="1" id="KW-0812">Transmembrane</keyword>
<sequence>MLRRVNRTDPPYVSPIMRVAGLPLHPIVVHAVVVLIPLAALGALLVAARPAWRRAYGVPTLVLAVAGLLSVPLATTSGNALAAEHGGHGSDALTLHMDRADRVLPTMLVFVVLLAAALWLGRRTDQSADPDAATGAPSGGTAVATRTTSTRLVPVLAVLAAVAGLVATWFVVLTGHAGATSVWGS</sequence>
<dbReference type="EMBL" id="FRAP01000033">
    <property type="protein sequence ID" value="SHL50935.1"/>
    <property type="molecule type" value="Genomic_DNA"/>
</dbReference>
<keyword evidence="4" id="KW-1185">Reference proteome</keyword>
<evidence type="ECO:0000313" key="4">
    <source>
        <dbReference type="Proteomes" id="UP000184363"/>
    </source>
</evidence>
<feature type="transmembrane region" description="Helical" evidence="1">
    <location>
        <begin position="60"/>
        <end position="83"/>
    </location>
</feature>
<protein>
    <recommendedName>
        <fullName evidence="2">DUF2231 domain-containing protein</fullName>
    </recommendedName>
</protein>
<evidence type="ECO:0000259" key="2">
    <source>
        <dbReference type="Pfam" id="PF09990"/>
    </source>
</evidence>
<evidence type="ECO:0000313" key="3">
    <source>
        <dbReference type="EMBL" id="SHL50935.1"/>
    </source>
</evidence>
<feature type="transmembrane region" description="Helical" evidence="1">
    <location>
        <begin position="27"/>
        <end position="48"/>
    </location>
</feature>